<evidence type="ECO:0000313" key="13">
    <source>
        <dbReference type="Proteomes" id="UP000003856"/>
    </source>
</evidence>
<keyword evidence="13" id="KW-1185">Reference proteome</keyword>
<dbReference type="Gene3D" id="1.10.287.470">
    <property type="entry name" value="Helix hairpin bin"/>
    <property type="match status" value="1"/>
</dbReference>
<dbReference type="GO" id="GO:0022857">
    <property type="term" value="F:transmembrane transporter activity"/>
    <property type="evidence" value="ECO:0007669"/>
    <property type="project" value="InterPro"/>
</dbReference>
<reference evidence="12 13" key="1">
    <citation type="submission" date="2009-05" db="EMBL/GenBank/DDBJ databases">
        <title>The draft genome of Acidovorax delafieldii 2AN.</title>
        <authorList>
            <consortium name="US DOE Joint Genome Institute (JGI-PGF)"/>
            <person name="Lucas S."/>
            <person name="Copeland A."/>
            <person name="Lapidus A."/>
            <person name="Glavina del Rio T."/>
            <person name="Tice H."/>
            <person name="Bruce D."/>
            <person name="Goodwin L."/>
            <person name="Pitluck S."/>
            <person name="Larimer F."/>
            <person name="Land M.L."/>
            <person name="Hauser L."/>
            <person name="Shelobolina E.S."/>
            <person name="Picardal F."/>
            <person name="Roden E."/>
            <person name="Emerson D."/>
        </authorList>
    </citation>
    <scope>NUCLEOTIDE SEQUENCE [LARGE SCALE GENOMIC DNA]</scope>
    <source>
        <strain evidence="12 13">2AN</strain>
    </source>
</reference>
<comment type="caution">
    <text evidence="12">The sequence shown here is derived from an EMBL/GenBank/DDBJ whole genome shotgun (WGS) entry which is preliminary data.</text>
</comment>
<dbReference type="Pfam" id="PF25975">
    <property type="entry name" value="CzcB_C"/>
    <property type="match status" value="1"/>
</dbReference>
<evidence type="ECO:0000256" key="5">
    <source>
        <dbReference type="ARBA" id="ARBA00043263"/>
    </source>
</evidence>
<evidence type="ECO:0000259" key="10">
    <source>
        <dbReference type="Pfam" id="PF25973"/>
    </source>
</evidence>
<evidence type="ECO:0000259" key="9">
    <source>
        <dbReference type="Pfam" id="PF25954"/>
    </source>
</evidence>
<keyword evidence="4" id="KW-0170">Cobalt</keyword>
<feature type="region of interest" description="Disordered" evidence="7">
    <location>
        <begin position="34"/>
        <end position="67"/>
    </location>
</feature>
<feature type="domain" description="CzcB-like C-terminal circularly permuted SH3-like" evidence="11">
    <location>
        <begin position="336"/>
        <end position="395"/>
    </location>
</feature>
<feature type="domain" description="CzcB-like barrel-sandwich hybrid" evidence="10">
    <location>
        <begin position="103"/>
        <end position="248"/>
    </location>
</feature>
<keyword evidence="2" id="KW-0813">Transport</keyword>
<evidence type="ECO:0000256" key="8">
    <source>
        <dbReference type="SAM" id="SignalP"/>
    </source>
</evidence>
<dbReference type="FunFam" id="2.40.30.170:FF:000010">
    <property type="entry name" value="Efflux RND transporter periplasmic adaptor subunit"/>
    <property type="match status" value="1"/>
</dbReference>
<evidence type="ECO:0000256" key="6">
    <source>
        <dbReference type="ARBA" id="ARBA00058766"/>
    </source>
</evidence>
<keyword evidence="8" id="KW-0732">Signal</keyword>
<dbReference type="InterPro" id="IPR010916">
    <property type="entry name" value="TonB_box_CS"/>
</dbReference>
<evidence type="ECO:0000256" key="2">
    <source>
        <dbReference type="ARBA" id="ARBA00022448"/>
    </source>
</evidence>
<dbReference type="AlphaFoldDB" id="C5T5K4"/>
<dbReference type="InterPro" id="IPR058792">
    <property type="entry name" value="Beta-barrel_RND_2"/>
</dbReference>
<evidence type="ECO:0000256" key="1">
    <source>
        <dbReference type="ARBA" id="ARBA00009477"/>
    </source>
</evidence>
<evidence type="ECO:0000256" key="4">
    <source>
        <dbReference type="ARBA" id="ARBA00023285"/>
    </source>
</evidence>
<dbReference type="FunFam" id="2.40.420.20:FF:000006">
    <property type="entry name" value="RND family efflux transporter MFP subunit"/>
    <property type="match status" value="1"/>
</dbReference>
<keyword evidence="5" id="KW-0105">Cadmium resistance</keyword>
<dbReference type="NCBIfam" id="TIGR01730">
    <property type="entry name" value="RND_mfp"/>
    <property type="match status" value="1"/>
</dbReference>
<accession>C5T5K4</accession>
<feature type="chain" id="PRO_5005668616" evidence="8">
    <location>
        <begin position="26"/>
        <end position="405"/>
    </location>
</feature>
<dbReference type="Gene3D" id="2.40.50.100">
    <property type="match status" value="1"/>
</dbReference>
<dbReference type="InterPro" id="IPR051909">
    <property type="entry name" value="MFP_Cation_Efflux"/>
</dbReference>
<protein>
    <submittedName>
        <fullName evidence="12">Efflux transporter, RND family, MFP subunit</fullName>
    </submittedName>
</protein>
<feature type="compositionally biased region" description="Basic and acidic residues" evidence="7">
    <location>
        <begin position="50"/>
        <end position="67"/>
    </location>
</feature>
<feature type="signal peptide" evidence="8">
    <location>
        <begin position="1"/>
        <end position="25"/>
    </location>
</feature>
<evidence type="ECO:0000259" key="11">
    <source>
        <dbReference type="Pfam" id="PF25975"/>
    </source>
</evidence>
<comment type="similarity">
    <text evidence="1">Belongs to the membrane fusion protein (MFP) (TC 8.A.1) family.</text>
</comment>
<evidence type="ECO:0000256" key="3">
    <source>
        <dbReference type="ARBA" id="ARBA00022833"/>
    </source>
</evidence>
<comment type="function">
    <text evidence="6">CzcA and CzcB together would act in zinc efflux nearly as effectively as the complete czc efflux system (CzcABC). The CzcB protein is thought to funnel zinc cations to the CzcA transport protein.</text>
</comment>
<evidence type="ECO:0000256" key="7">
    <source>
        <dbReference type="SAM" id="MobiDB-lite"/>
    </source>
</evidence>
<feature type="compositionally biased region" description="Low complexity" evidence="7">
    <location>
        <begin position="37"/>
        <end position="49"/>
    </location>
</feature>
<dbReference type="OrthoDB" id="9768185at2"/>
<dbReference type="Gene3D" id="2.40.30.170">
    <property type="match status" value="1"/>
</dbReference>
<dbReference type="InterPro" id="IPR058647">
    <property type="entry name" value="BSH_CzcB-like"/>
</dbReference>
<evidence type="ECO:0000313" key="12">
    <source>
        <dbReference type="EMBL" id="EER60245.1"/>
    </source>
</evidence>
<dbReference type="PANTHER" id="PTHR30097">
    <property type="entry name" value="CATION EFFLUX SYSTEM PROTEIN CUSB"/>
    <property type="match status" value="1"/>
</dbReference>
<dbReference type="InterPro" id="IPR006143">
    <property type="entry name" value="RND_pump_MFP"/>
</dbReference>
<dbReference type="InterPro" id="IPR058649">
    <property type="entry name" value="CzcB_C"/>
</dbReference>
<gene>
    <name evidence="12" type="ORF">AcdelDRAFT_2184</name>
</gene>
<organism evidence="12 13">
    <name type="scientific">Acidovorax delafieldii 2AN</name>
    <dbReference type="NCBI Taxonomy" id="573060"/>
    <lineage>
        <taxon>Bacteria</taxon>
        <taxon>Pseudomonadati</taxon>
        <taxon>Pseudomonadota</taxon>
        <taxon>Betaproteobacteria</taxon>
        <taxon>Burkholderiales</taxon>
        <taxon>Comamonadaceae</taxon>
        <taxon>Acidovorax</taxon>
    </lineage>
</organism>
<keyword evidence="3" id="KW-0862">Zinc</keyword>
<dbReference type="GO" id="GO:0015679">
    <property type="term" value="P:plasma membrane copper ion transport"/>
    <property type="evidence" value="ECO:0007669"/>
    <property type="project" value="TreeGrafter"/>
</dbReference>
<proteinExistence type="inferred from homology"/>
<dbReference type="PATRIC" id="fig|573060.9.peg.2927"/>
<dbReference type="RefSeq" id="WP_005796440.1">
    <property type="nucleotide sequence ID" value="NZ_ACQT01000066.1"/>
</dbReference>
<dbReference type="Pfam" id="PF25954">
    <property type="entry name" value="Beta-barrel_RND_2"/>
    <property type="match status" value="1"/>
</dbReference>
<dbReference type="PANTHER" id="PTHR30097:SF15">
    <property type="entry name" value="CATION EFFLUX SYSTEM PROTEIN CUSB"/>
    <property type="match status" value="1"/>
</dbReference>
<dbReference type="GO" id="GO:0016020">
    <property type="term" value="C:membrane"/>
    <property type="evidence" value="ECO:0007669"/>
    <property type="project" value="InterPro"/>
</dbReference>
<sequence length="405" mass="41951">MNNINTSTTGVRNRVLLLLAAAALAGTLAACGKGDNAAPAKSASSAAAGEKGEPKKEEGKEGGGLKLSAEEAQRAGIKVETLASLAFADSITVTATIRPNQDRIARVAPRVEGRIISVAANLGDAVKAGQPLAVLDSLAIGEAQSALQQAQSHQRVAQSDFKRAETLNADEIIPQREFLKAKSELEKASSELRAAQDKLRLLGGSAQAGGAAVSTFSLNAPLAGTIVQKTAIVGELGTPAAPLFTVADLSRVWIEANLTEDALSKVRVGAEATVKVAAYPGELFKGRVTYVASLLDKDSRTVPARIEVDNKDGRLKPEMFASATIDTNGAKREALSVPDAAILLLQGQPTIFVAKGEGFESRAIELGEKLSGRTVIKSGVAAGEKVVTAGAYALKARLLKSQIGE</sequence>
<dbReference type="Proteomes" id="UP000003856">
    <property type="component" value="Unassembled WGS sequence"/>
</dbReference>
<feature type="domain" description="CusB-like beta-barrel" evidence="9">
    <location>
        <begin position="251"/>
        <end position="327"/>
    </location>
</feature>
<dbReference type="GO" id="GO:0030288">
    <property type="term" value="C:outer membrane-bounded periplasmic space"/>
    <property type="evidence" value="ECO:0007669"/>
    <property type="project" value="TreeGrafter"/>
</dbReference>
<dbReference type="GO" id="GO:0046914">
    <property type="term" value="F:transition metal ion binding"/>
    <property type="evidence" value="ECO:0007669"/>
    <property type="project" value="TreeGrafter"/>
</dbReference>
<dbReference type="EMBL" id="ACQT01000066">
    <property type="protein sequence ID" value="EER60245.1"/>
    <property type="molecule type" value="Genomic_DNA"/>
</dbReference>
<dbReference type="GO" id="GO:0046686">
    <property type="term" value="P:response to cadmium ion"/>
    <property type="evidence" value="ECO:0007669"/>
    <property type="project" value="UniProtKB-KW"/>
</dbReference>
<dbReference type="Pfam" id="PF25973">
    <property type="entry name" value="BSH_CzcB"/>
    <property type="match status" value="1"/>
</dbReference>
<dbReference type="GO" id="GO:0060003">
    <property type="term" value="P:copper ion export"/>
    <property type="evidence" value="ECO:0007669"/>
    <property type="project" value="TreeGrafter"/>
</dbReference>
<name>C5T5K4_ACIDE</name>
<dbReference type="Gene3D" id="2.40.420.20">
    <property type="match status" value="1"/>
</dbReference>
<dbReference type="SUPFAM" id="SSF111369">
    <property type="entry name" value="HlyD-like secretion proteins"/>
    <property type="match status" value="1"/>
</dbReference>
<dbReference type="PROSITE" id="PS00430">
    <property type="entry name" value="TONB_DEPENDENT_REC_1"/>
    <property type="match status" value="1"/>
</dbReference>